<dbReference type="InterPro" id="IPR024572">
    <property type="entry name" value="RcnB"/>
</dbReference>
<gene>
    <name evidence="3" type="ORF">K8V79_02565</name>
</gene>
<name>A0A9D2UR06_ACILW</name>
<feature type="chain" id="PRO_5039149511" evidence="2">
    <location>
        <begin position="24"/>
        <end position="150"/>
    </location>
</feature>
<dbReference type="Gene3D" id="3.10.450.160">
    <property type="entry name" value="inner membrane protein cigr"/>
    <property type="match status" value="1"/>
</dbReference>
<keyword evidence="2" id="KW-0732">Signal</keyword>
<accession>A0A9D2UR06</accession>
<sequence length="150" mass="16941">MHKVLFSAVLAGLCSAMSGLSIAGNAWTGYGSSDRYNKPYHPSSRPDYPTYPHHSHRPVPPNAHNPQRPPHWGYPPAHNQSGLNIRYQAPTTIYQNNNSYRWVNGDPNVARIESSNYTLITDWQRLGLPAPPAGTYWIYENGRYVLVPNR</sequence>
<reference evidence="3" key="1">
    <citation type="journal article" date="2021" name="PeerJ">
        <title>Extensive microbial diversity within the chicken gut microbiome revealed by metagenomics and culture.</title>
        <authorList>
            <person name="Gilroy R."/>
            <person name="Ravi A."/>
            <person name="Getino M."/>
            <person name="Pursley I."/>
            <person name="Horton D.L."/>
            <person name="Alikhan N.F."/>
            <person name="Baker D."/>
            <person name="Gharbi K."/>
            <person name="Hall N."/>
            <person name="Watson M."/>
            <person name="Adriaenssens E.M."/>
            <person name="Foster-Nyarko E."/>
            <person name="Jarju S."/>
            <person name="Secka A."/>
            <person name="Antonio M."/>
            <person name="Oren A."/>
            <person name="Chaudhuri R.R."/>
            <person name="La Ragione R."/>
            <person name="Hildebrand F."/>
            <person name="Pallen M.J."/>
        </authorList>
    </citation>
    <scope>NUCLEOTIDE SEQUENCE</scope>
    <source>
        <strain evidence="3">CHK135-1449</strain>
    </source>
</reference>
<evidence type="ECO:0000313" key="4">
    <source>
        <dbReference type="Proteomes" id="UP000787156"/>
    </source>
</evidence>
<feature type="signal peptide" evidence="2">
    <location>
        <begin position="1"/>
        <end position="23"/>
    </location>
</feature>
<dbReference type="Proteomes" id="UP000787156">
    <property type="component" value="Unassembled WGS sequence"/>
</dbReference>
<proteinExistence type="predicted"/>
<dbReference type="EMBL" id="DYWX01000025">
    <property type="protein sequence ID" value="HJF27131.1"/>
    <property type="molecule type" value="Genomic_DNA"/>
</dbReference>
<evidence type="ECO:0000313" key="3">
    <source>
        <dbReference type="EMBL" id="HJF27131.1"/>
    </source>
</evidence>
<dbReference type="AlphaFoldDB" id="A0A9D2UR06"/>
<protein>
    <submittedName>
        <fullName evidence="3">RcnB family protein</fullName>
    </submittedName>
</protein>
<evidence type="ECO:0000256" key="1">
    <source>
        <dbReference type="SAM" id="MobiDB-lite"/>
    </source>
</evidence>
<reference evidence="3" key="2">
    <citation type="submission" date="2021-09" db="EMBL/GenBank/DDBJ databases">
        <authorList>
            <person name="Gilroy R."/>
        </authorList>
    </citation>
    <scope>NUCLEOTIDE SEQUENCE</scope>
    <source>
        <strain evidence="3">CHK135-1449</strain>
    </source>
</reference>
<feature type="region of interest" description="Disordered" evidence="1">
    <location>
        <begin position="41"/>
        <end position="77"/>
    </location>
</feature>
<dbReference type="Pfam" id="PF11776">
    <property type="entry name" value="RcnB"/>
    <property type="match status" value="1"/>
</dbReference>
<evidence type="ECO:0000256" key="2">
    <source>
        <dbReference type="SAM" id="SignalP"/>
    </source>
</evidence>
<organism evidence="3 4">
    <name type="scientific">Acinetobacter lwoffii</name>
    <dbReference type="NCBI Taxonomy" id="28090"/>
    <lineage>
        <taxon>Bacteria</taxon>
        <taxon>Pseudomonadati</taxon>
        <taxon>Pseudomonadota</taxon>
        <taxon>Gammaproteobacteria</taxon>
        <taxon>Moraxellales</taxon>
        <taxon>Moraxellaceae</taxon>
        <taxon>Acinetobacter</taxon>
    </lineage>
</organism>
<feature type="compositionally biased region" description="Pro residues" evidence="1">
    <location>
        <begin position="58"/>
        <end position="73"/>
    </location>
</feature>
<comment type="caution">
    <text evidence="3">The sequence shown here is derived from an EMBL/GenBank/DDBJ whole genome shotgun (WGS) entry which is preliminary data.</text>
</comment>